<feature type="transmembrane region" description="Helical" evidence="5">
    <location>
        <begin position="54"/>
        <end position="74"/>
    </location>
</feature>
<feature type="transmembrane region" description="Helical" evidence="5">
    <location>
        <begin position="376"/>
        <end position="399"/>
    </location>
</feature>
<accession>A0A7D6ZKX6</accession>
<dbReference type="CDD" id="cd17321">
    <property type="entry name" value="MFS_MMR_MDR_like"/>
    <property type="match status" value="1"/>
</dbReference>
<keyword evidence="8" id="KW-1185">Reference proteome</keyword>
<evidence type="ECO:0000256" key="3">
    <source>
        <dbReference type="ARBA" id="ARBA00022989"/>
    </source>
</evidence>
<feature type="transmembrane region" description="Helical" evidence="5">
    <location>
        <begin position="345"/>
        <end position="364"/>
    </location>
</feature>
<reference evidence="7 8" key="1">
    <citation type="submission" date="2020-07" db="EMBL/GenBank/DDBJ databases">
        <authorList>
            <person name="Zhuang K."/>
            <person name="Ran Y."/>
        </authorList>
    </citation>
    <scope>NUCLEOTIDE SEQUENCE [LARGE SCALE GENOMIC DNA]</scope>
    <source>
        <strain evidence="7 8">WCH-YHL-001</strain>
    </source>
</reference>
<evidence type="ECO:0000256" key="4">
    <source>
        <dbReference type="ARBA" id="ARBA00023136"/>
    </source>
</evidence>
<evidence type="ECO:0000256" key="1">
    <source>
        <dbReference type="ARBA" id="ARBA00004651"/>
    </source>
</evidence>
<feature type="transmembrane region" description="Helical" evidence="5">
    <location>
        <begin position="206"/>
        <end position="230"/>
    </location>
</feature>
<feature type="transmembrane region" description="Helical" evidence="5">
    <location>
        <begin position="111"/>
        <end position="132"/>
    </location>
</feature>
<feature type="domain" description="Major facilitator superfamily (MFS) profile" evidence="6">
    <location>
        <begin position="20"/>
        <end position="472"/>
    </location>
</feature>
<keyword evidence="4 5" id="KW-0472">Membrane</keyword>
<dbReference type="EMBL" id="CP059399">
    <property type="protein sequence ID" value="QLY28085.1"/>
    <property type="molecule type" value="Genomic_DNA"/>
</dbReference>
<dbReference type="Gene3D" id="1.20.1720.10">
    <property type="entry name" value="Multidrug resistance protein D"/>
    <property type="match status" value="1"/>
</dbReference>
<evidence type="ECO:0000313" key="7">
    <source>
        <dbReference type="EMBL" id="QLY28085.1"/>
    </source>
</evidence>
<proteinExistence type="predicted"/>
<dbReference type="Pfam" id="PF07690">
    <property type="entry name" value="MFS_1"/>
    <property type="match status" value="1"/>
</dbReference>
<dbReference type="Gene3D" id="1.20.1250.20">
    <property type="entry name" value="MFS general substrate transporter like domains"/>
    <property type="match status" value="1"/>
</dbReference>
<feature type="transmembrane region" description="Helical" evidence="5">
    <location>
        <begin position="144"/>
        <end position="168"/>
    </location>
</feature>
<dbReference type="PANTHER" id="PTHR42718">
    <property type="entry name" value="MAJOR FACILITATOR SUPERFAMILY MULTIDRUG TRANSPORTER MFSC"/>
    <property type="match status" value="1"/>
</dbReference>
<keyword evidence="2 5" id="KW-0812">Transmembrane</keyword>
<feature type="transmembrane region" description="Helical" evidence="5">
    <location>
        <begin position="283"/>
        <end position="308"/>
    </location>
</feature>
<dbReference type="GO" id="GO:0022857">
    <property type="term" value="F:transmembrane transporter activity"/>
    <property type="evidence" value="ECO:0007669"/>
    <property type="project" value="InterPro"/>
</dbReference>
<gene>
    <name evidence="7" type="ORF">H0264_22070</name>
</gene>
<dbReference type="PANTHER" id="PTHR42718:SF39">
    <property type="entry name" value="ACTINORHODIN TRANSPORTER-RELATED"/>
    <property type="match status" value="1"/>
</dbReference>
<dbReference type="PROSITE" id="PS50850">
    <property type="entry name" value="MFS"/>
    <property type="match status" value="1"/>
</dbReference>
<evidence type="ECO:0000313" key="8">
    <source>
        <dbReference type="Proteomes" id="UP000515512"/>
    </source>
</evidence>
<dbReference type="InterPro" id="IPR011701">
    <property type="entry name" value="MFS"/>
</dbReference>
<feature type="transmembrane region" description="Helical" evidence="5">
    <location>
        <begin position="174"/>
        <end position="194"/>
    </location>
</feature>
<dbReference type="RefSeq" id="WP_181579293.1">
    <property type="nucleotide sequence ID" value="NZ_CP059399.1"/>
</dbReference>
<feature type="transmembrane region" description="Helical" evidence="5">
    <location>
        <begin position="86"/>
        <end position="105"/>
    </location>
</feature>
<feature type="transmembrane region" description="Helical" evidence="5">
    <location>
        <begin position="444"/>
        <end position="467"/>
    </location>
</feature>
<feature type="transmembrane region" description="Helical" evidence="5">
    <location>
        <begin position="236"/>
        <end position="257"/>
    </location>
</feature>
<feature type="transmembrane region" description="Helical" evidence="5">
    <location>
        <begin position="320"/>
        <end position="338"/>
    </location>
</feature>
<dbReference type="KEGG" id="nhu:H0264_22070"/>
<organism evidence="7 8">
    <name type="scientific">Nocardia huaxiensis</name>
    <dbReference type="NCBI Taxonomy" id="2755382"/>
    <lineage>
        <taxon>Bacteria</taxon>
        <taxon>Bacillati</taxon>
        <taxon>Actinomycetota</taxon>
        <taxon>Actinomycetes</taxon>
        <taxon>Mycobacteriales</taxon>
        <taxon>Nocardiaceae</taxon>
        <taxon>Nocardia</taxon>
    </lineage>
</organism>
<evidence type="ECO:0000256" key="5">
    <source>
        <dbReference type="SAM" id="Phobius"/>
    </source>
</evidence>
<dbReference type="AlphaFoldDB" id="A0A7D6ZKX6"/>
<comment type="subcellular location">
    <subcellularLocation>
        <location evidence="1">Cell membrane</location>
        <topology evidence="1">Multi-pass membrane protein</topology>
    </subcellularLocation>
</comment>
<dbReference type="InterPro" id="IPR036259">
    <property type="entry name" value="MFS_trans_sf"/>
</dbReference>
<feature type="transmembrane region" description="Helical" evidence="5">
    <location>
        <begin position="420"/>
        <end position="438"/>
    </location>
</feature>
<evidence type="ECO:0000259" key="6">
    <source>
        <dbReference type="PROSITE" id="PS50850"/>
    </source>
</evidence>
<evidence type="ECO:0000256" key="2">
    <source>
        <dbReference type="ARBA" id="ARBA00022692"/>
    </source>
</evidence>
<keyword evidence="3 5" id="KW-1133">Transmembrane helix</keyword>
<protein>
    <submittedName>
        <fullName evidence="7">MFS transporter</fullName>
    </submittedName>
</protein>
<dbReference type="Proteomes" id="UP000515512">
    <property type="component" value="Chromosome"/>
</dbReference>
<sequence>MSTIDTQRSAESPTAPSRWLLPIILGGTMLNILDTFVVNVALPTLSSTLHAGTAALELVIAGYIVAFACLLVIGGRLGDIFGRRRVFIIGMAGFVVASTVCGVATSVEVLIAARVAQGAAGALMVPQTLSMIQVLYHGESRQKVLGLFGMANGISAAVGQILGGLLISADIFGLSWRFAFLINIPFGIAGVLAARKVLPETRAPQATTIDGAGAALLGGAMVLLLIPLTVGREQDWPAWCWVLLAASVAVIGLFIVVERRIEGRGDMPLLPMSLMRVKGVNRGLLVCFAIFAASGALLLTLTVALQYGLHYSPVKAGLTLGPYTVALLVGALVSRHLVAKFGRTALFAGGALVTAACLVMAVQMNTGFESLTPLSIAPVQAVIGFGQALLMIPLLGIVLAEVPVAATGAASGAWSTTKEVAVAFGVAGVGALFFTVAADHGFGPATAVAAIAEAVLAAIAAVAVLTLPVPAAAA</sequence>
<dbReference type="GO" id="GO:0005886">
    <property type="term" value="C:plasma membrane"/>
    <property type="evidence" value="ECO:0007669"/>
    <property type="project" value="UniProtKB-SubCell"/>
</dbReference>
<name>A0A7D6ZKX6_9NOCA</name>
<dbReference type="SUPFAM" id="SSF103473">
    <property type="entry name" value="MFS general substrate transporter"/>
    <property type="match status" value="1"/>
</dbReference>
<feature type="transmembrane region" description="Helical" evidence="5">
    <location>
        <begin position="20"/>
        <end position="42"/>
    </location>
</feature>
<dbReference type="InterPro" id="IPR020846">
    <property type="entry name" value="MFS_dom"/>
</dbReference>